<gene>
    <name evidence="1" type="ORF">BJ976_001474</name>
</gene>
<dbReference type="Proteomes" id="UP000560081">
    <property type="component" value="Unassembled WGS sequence"/>
</dbReference>
<accession>A0A4Y8X4T2</accession>
<dbReference type="RefSeq" id="WP_135028375.1">
    <property type="nucleotide sequence ID" value="NZ_BMLA01000001.1"/>
</dbReference>
<dbReference type="OrthoDB" id="3215033at2"/>
<dbReference type="AlphaFoldDB" id="A0A4Y8X4T2"/>
<name>A0A4Y8X4T2_9MICC</name>
<proteinExistence type="predicted"/>
<protein>
    <submittedName>
        <fullName evidence="1">Uncharacterized protein</fullName>
    </submittedName>
</protein>
<comment type="caution">
    <text evidence="1">The sequence shown here is derived from an EMBL/GenBank/DDBJ whole genome shotgun (WGS) entry which is preliminary data.</text>
</comment>
<sequence length="72" mass="8070">MRASEFRRLMEEEFGPARAGLMADTLHLPGFDATASDALATGADPREVWREMCDLNGVPESRRLGRDIPPRR</sequence>
<dbReference type="InterPro" id="IPR021408">
    <property type="entry name" value="DUF3046"/>
</dbReference>
<dbReference type="EMBL" id="JACHMC010000001">
    <property type="protein sequence ID" value="MBB4883123.1"/>
    <property type="molecule type" value="Genomic_DNA"/>
</dbReference>
<reference evidence="1 2" key="1">
    <citation type="submission" date="2020-08" db="EMBL/GenBank/DDBJ databases">
        <title>Sequencing the genomes of 1000 actinobacteria strains.</title>
        <authorList>
            <person name="Klenk H.-P."/>
        </authorList>
    </citation>
    <scope>NUCLEOTIDE SEQUENCE [LARGE SCALE GENOMIC DNA]</scope>
    <source>
        <strain evidence="1 2">DSM 19079</strain>
    </source>
</reference>
<dbReference type="Pfam" id="PF11248">
    <property type="entry name" value="DUF3046"/>
    <property type="match status" value="1"/>
</dbReference>
<keyword evidence="2" id="KW-1185">Reference proteome</keyword>
<organism evidence="1 2">
    <name type="scientific">Micrococcus flavus</name>
    <dbReference type="NCBI Taxonomy" id="384602"/>
    <lineage>
        <taxon>Bacteria</taxon>
        <taxon>Bacillati</taxon>
        <taxon>Actinomycetota</taxon>
        <taxon>Actinomycetes</taxon>
        <taxon>Micrococcales</taxon>
        <taxon>Micrococcaceae</taxon>
        <taxon>Micrococcus</taxon>
    </lineage>
</organism>
<evidence type="ECO:0000313" key="1">
    <source>
        <dbReference type="EMBL" id="MBB4883123.1"/>
    </source>
</evidence>
<evidence type="ECO:0000313" key="2">
    <source>
        <dbReference type="Proteomes" id="UP000560081"/>
    </source>
</evidence>